<dbReference type="AlphaFoldDB" id="A0A919QYL3"/>
<comment type="caution">
    <text evidence="1">The sequence shown here is derived from an EMBL/GenBank/DDBJ whole genome shotgun (WGS) entry which is preliminary data.</text>
</comment>
<name>A0A919QYL3_9ACTN</name>
<organism evidence="1 2">
    <name type="scientific">Sphaerisporangium rufum</name>
    <dbReference type="NCBI Taxonomy" id="1381558"/>
    <lineage>
        <taxon>Bacteria</taxon>
        <taxon>Bacillati</taxon>
        <taxon>Actinomycetota</taxon>
        <taxon>Actinomycetes</taxon>
        <taxon>Streptosporangiales</taxon>
        <taxon>Streptosporangiaceae</taxon>
        <taxon>Sphaerisporangium</taxon>
    </lineage>
</organism>
<evidence type="ECO:0000313" key="1">
    <source>
        <dbReference type="EMBL" id="GII76218.1"/>
    </source>
</evidence>
<evidence type="ECO:0000313" key="2">
    <source>
        <dbReference type="Proteomes" id="UP000655287"/>
    </source>
</evidence>
<protein>
    <submittedName>
        <fullName evidence="1">Uncharacterized protein</fullName>
    </submittedName>
</protein>
<gene>
    <name evidence="1" type="ORF">Sru01_12000</name>
</gene>
<dbReference type="Pfam" id="PF19741">
    <property type="entry name" value="DUF6230"/>
    <property type="match status" value="1"/>
</dbReference>
<accession>A0A919QYL3</accession>
<dbReference type="InterPro" id="IPR046198">
    <property type="entry name" value="DUF6230"/>
</dbReference>
<sequence length="192" mass="20296">MRWRRFTVVFVPAAAAATGLLTATVTGAIGASFVVAGQEIKQAIREIRARGVEEFGGVVTTKDGTRIPVYIIAGRYVETYDLCQSVLTATPFGDVTIRTLAGRYDHPVTSENQVAKVISIDSHPTYTGLQVGLDASTLDAIPGVAGPPGTVGSQAVSVVNRNVRQVLLALSATTIDLPNTSLRVLKGDHECF</sequence>
<reference evidence="1" key="1">
    <citation type="submission" date="2021-01" db="EMBL/GenBank/DDBJ databases">
        <title>Whole genome shotgun sequence of Sphaerisporangium rufum NBRC 109079.</title>
        <authorList>
            <person name="Komaki H."/>
            <person name="Tamura T."/>
        </authorList>
    </citation>
    <scope>NUCLEOTIDE SEQUENCE</scope>
    <source>
        <strain evidence="1">NBRC 109079</strain>
    </source>
</reference>
<dbReference type="EMBL" id="BOOU01000014">
    <property type="protein sequence ID" value="GII76218.1"/>
    <property type="molecule type" value="Genomic_DNA"/>
</dbReference>
<keyword evidence="2" id="KW-1185">Reference proteome</keyword>
<proteinExistence type="predicted"/>
<dbReference type="Proteomes" id="UP000655287">
    <property type="component" value="Unassembled WGS sequence"/>
</dbReference>